<dbReference type="PANTHER" id="PTHR47506">
    <property type="entry name" value="TRANSCRIPTIONAL REGULATORY PROTEIN"/>
    <property type="match status" value="1"/>
</dbReference>
<dbReference type="PATRIC" id="fig|1549748.8.peg.3668"/>
<reference evidence="6 7" key="1">
    <citation type="submission" date="2015-03" db="EMBL/GenBank/DDBJ databases">
        <title>Genome sequence of Kiloniella sp. P1-1, isolated from the gut microflora of Pacific white shrimp, Penaeus vannamei.</title>
        <authorList>
            <person name="Shao Z."/>
            <person name="Wang L."/>
            <person name="Li X."/>
        </authorList>
    </citation>
    <scope>NUCLEOTIDE SEQUENCE [LARGE SCALE GENOMIC DNA]</scope>
    <source>
        <strain evidence="6 7">P1-1</strain>
    </source>
</reference>
<evidence type="ECO:0000256" key="1">
    <source>
        <dbReference type="ARBA" id="ARBA00023015"/>
    </source>
</evidence>
<dbReference type="InterPro" id="IPR011075">
    <property type="entry name" value="TetR_C"/>
</dbReference>
<dbReference type="PROSITE" id="PS50977">
    <property type="entry name" value="HTH_TETR_2"/>
    <property type="match status" value="1"/>
</dbReference>
<sequence length="190" mass="21493">MRRSKKREHLVDVALGLFYAQGFHATGVEQIVSEAGVARMTLYKHFPSKDDLIIAVLERRDEQFREWLLNYMTKEEKPKDQILAMFDALELWFNDKAFPEHRFCGCLFINAAAEFSDLKQLAHQVAARHKGVLTQEILKIVEKTGFSHSEELAAELMLLKEGAIVTAQVSGDKQAAARAKKIALHLLAEG</sequence>
<feature type="domain" description="HTH tetR-type" evidence="5">
    <location>
        <begin position="4"/>
        <end position="64"/>
    </location>
</feature>
<protein>
    <submittedName>
        <fullName evidence="6">TetR family transcriptional regulator</fullName>
    </submittedName>
</protein>
<evidence type="ECO:0000256" key="3">
    <source>
        <dbReference type="ARBA" id="ARBA00023163"/>
    </source>
</evidence>
<dbReference type="InterPro" id="IPR009057">
    <property type="entry name" value="Homeodomain-like_sf"/>
</dbReference>
<dbReference type="Pfam" id="PF00440">
    <property type="entry name" value="TetR_N"/>
    <property type="match status" value="1"/>
</dbReference>
<evidence type="ECO:0000256" key="2">
    <source>
        <dbReference type="ARBA" id="ARBA00023125"/>
    </source>
</evidence>
<dbReference type="SUPFAM" id="SSF48498">
    <property type="entry name" value="Tetracyclin repressor-like, C-terminal domain"/>
    <property type="match status" value="1"/>
</dbReference>
<keyword evidence="7" id="KW-1185">Reference proteome</keyword>
<comment type="caution">
    <text evidence="6">The sequence shown here is derived from an EMBL/GenBank/DDBJ whole genome shotgun (WGS) entry which is preliminary data.</text>
</comment>
<organism evidence="6 7">
    <name type="scientific">Kiloniella litopenaei</name>
    <dbReference type="NCBI Taxonomy" id="1549748"/>
    <lineage>
        <taxon>Bacteria</taxon>
        <taxon>Pseudomonadati</taxon>
        <taxon>Pseudomonadota</taxon>
        <taxon>Alphaproteobacteria</taxon>
        <taxon>Rhodospirillales</taxon>
        <taxon>Kiloniellaceae</taxon>
        <taxon>Kiloniella</taxon>
    </lineage>
</organism>
<dbReference type="InterPro" id="IPR036271">
    <property type="entry name" value="Tet_transcr_reg_TetR-rel_C_sf"/>
</dbReference>
<evidence type="ECO:0000313" key="7">
    <source>
        <dbReference type="Proteomes" id="UP000034491"/>
    </source>
</evidence>
<dbReference type="PRINTS" id="PR00455">
    <property type="entry name" value="HTHTETR"/>
</dbReference>
<dbReference type="InterPro" id="IPR001647">
    <property type="entry name" value="HTH_TetR"/>
</dbReference>
<evidence type="ECO:0000256" key="4">
    <source>
        <dbReference type="PROSITE-ProRule" id="PRU00335"/>
    </source>
</evidence>
<dbReference type="OrthoDB" id="9787680at2"/>
<dbReference type="RefSeq" id="WP_046505540.1">
    <property type="nucleotide sequence ID" value="NZ_LANI01000005.1"/>
</dbReference>
<dbReference type="Proteomes" id="UP000034491">
    <property type="component" value="Unassembled WGS sequence"/>
</dbReference>
<dbReference type="GO" id="GO:0003677">
    <property type="term" value="F:DNA binding"/>
    <property type="evidence" value="ECO:0007669"/>
    <property type="project" value="UniProtKB-UniRule"/>
</dbReference>
<dbReference type="PANTHER" id="PTHR47506:SF1">
    <property type="entry name" value="HTH-TYPE TRANSCRIPTIONAL REGULATOR YJDC"/>
    <property type="match status" value="1"/>
</dbReference>
<gene>
    <name evidence="6" type="ORF">WH95_08280</name>
</gene>
<dbReference type="STRING" id="1549748.WH95_08280"/>
<keyword evidence="1" id="KW-0805">Transcription regulation</keyword>
<feature type="DNA-binding region" description="H-T-H motif" evidence="4">
    <location>
        <begin position="27"/>
        <end position="46"/>
    </location>
</feature>
<evidence type="ECO:0000259" key="5">
    <source>
        <dbReference type="PROSITE" id="PS50977"/>
    </source>
</evidence>
<evidence type="ECO:0000313" key="6">
    <source>
        <dbReference type="EMBL" id="KKJ77071.1"/>
    </source>
</evidence>
<dbReference type="AlphaFoldDB" id="A0A0M2R5V0"/>
<keyword evidence="3" id="KW-0804">Transcription</keyword>
<keyword evidence="2 4" id="KW-0238">DNA-binding</keyword>
<proteinExistence type="predicted"/>
<dbReference type="EMBL" id="LANI01000005">
    <property type="protein sequence ID" value="KKJ77071.1"/>
    <property type="molecule type" value="Genomic_DNA"/>
</dbReference>
<dbReference type="Gene3D" id="1.10.357.10">
    <property type="entry name" value="Tetracycline Repressor, domain 2"/>
    <property type="match status" value="1"/>
</dbReference>
<dbReference type="Pfam" id="PF16925">
    <property type="entry name" value="TetR_C_13"/>
    <property type="match status" value="1"/>
</dbReference>
<name>A0A0M2R5V0_9PROT</name>
<accession>A0A0M2R5V0</accession>
<dbReference type="SUPFAM" id="SSF46689">
    <property type="entry name" value="Homeodomain-like"/>
    <property type="match status" value="1"/>
</dbReference>